<dbReference type="Pfam" id="PF13499">
    <property type="entry name" value="EF-hand_7"/>
    <property type="match status" value="1"/>
</dbReference>
<comment type="subunit">
    <text evidence="4">Composed of a catalytic subunit (A) and a regulatory subunit (B).</text>
</comment>
<reference evidence="9" key="1">
    <citation type="journal article" date="2024" name="BMC Genomics">
        <title>Functional annotation of a divergent genome using sequence and structure-based similarity.</title>
        <authorList>
            <person name="Svedberg D."/>
            <person name="Winiger R.R."/>
            <person name="Berg A."/>
            <person name="Sharma H."/>
            <person name="Tellgren-Roth C."/>
            <person name="Debrunner-Vossbrinck B.A."/>
            <person name="Vossbrinck C.R."/>
            <person name="Barandun J."/>
        </authorList>
    </citation>
    <scope>NUCLEOTIDE SEQUENCE</scope>
    <source>
        <strain evidence="9">Illinois isolate</strain>
    </source>
</reference>
<accession>A0AAX4J977</accession>
<dbReference type="InterPro" id="IPR011992">
    <property type="entry name" value="EF-hand-dom_pair"/>
</dbReference>
<evidence type="ECO:0000256" key="2">
    <source>
        <dbReference type="ARBA" id="ARBA00022737"/>
    </source>
</evidence>
<dbReference type="PROSITE" id="PS50222">
    <property type="entry name" value="EF_HAND_2"/>
    <property type="match status" value="1"/>
</dbReference>
<dbReference type="Proteomes" id="UP001334084">
    <property type="component" value="Chromosome 2"/>
</dbReference>
<evidence type="ECO:0000256" key="7">
    <source>
        <dbReference type="ARBA" id="ARBA00032848"/>
    </source>
</evidence>
<keyword evidence="1" id="KW-0479">Metal-binding</keyword>
<comment type="similarity">
    <text evidence="3">Belongs to the calcineurin regulatory subunit family.</text>
</comment>
<sequence>MGNVNSSILCEEEIEELKNSSVFTEHEIEYLYDRFCYLDKFSVGYLTYKDLNTIPEFEMNPFNKLICNAIERIFDYQNITFLHFLDLVGLFNKKTSVEKRIRFLFDIFNLNRDGRLCKSVLKDIFEIMGCRDEAEIGLVLRTYDTKKKGYLDYKDFTNFYFSDPNIEKNMLIDFTKNIKQPTKVRFKDIIFPNFLIKKM</sequence>
<feature type="domain" description="EF-hand" evidence="8">
    <location>
        <begin position="96"/>
        <end position="131"/>
    </location>
</feature>
<dbReference type="GO" id="GO:0005509">
    <property type="term" value="F:calcium ion binding"/>
    <property type="evidence" value="ECO:0007669"/>
    <property type="project" value="InterPro"/>
</dbReference>
<dbReference type="GeneID" id="90540303"/>
<proteinExistence type="inferred from homology"/>
<dbReference type="EMBL" id="CP142727">
    <property type="protein sequence ID" value="WUR02486.1"/>
    <property type="molecule type" value="Genomic_DNA"/>
</dbReference>
<dbReference type="Gene3D" id="1.10.238.10">
    <property type="entry name" value="EF-hand"/>
    <property type="match status" value="1"/>
</dbReference>
<dbReference type="KEGG" id="vnx:VNE69_02013"/>
<evidence type="ECO:0000256" key="3">
    <source>
        <dbReference type="ARBA" id="ARBA00023774"/>
    </source>
</evidence>
<evidence type="ECO:0000256" key="1">
    <source>
        <dbReference type="ARBA" id="ARBA00022723"/>
    </source>
</evidence>
<keyword evidence="2" id="KW-0677">Repeat</keyword>
<evidence type="ECO:0000313" key="10">
    <source>
        <dbReference type="Proteomes" id="UP001334084"/>
    </source>
</evidence>
<evidence type="ECO:0000256" key="5">
    <source>
        <dbReference type="ARBA" id="ARBA00023832"/>
    </source>
</evidence>
<dbReference type="RefSeq" id="XP_065328631.1">
    <property type="nucleotide sequence ID" value="XM_065472559.1"/>
</dbReference>
<evidence type="ECO:0000256" key="6">
    <source>
        <dbReference type="ARBA" id="ARBA00031295"/>
    </source>
</evidence>
<protein>
    <recommendedName>
        <fullName evidence="5">Calcineurin subunit B</fullName>
    </recommendedName>
    <alternativeName>
        <fullName evidence="6">Calcineurin regulatory subunit</fullName>
    </alternativeName>
    <alternativeName>
        <fullName evidence="7">Protein phosphatase 2B regulatory subunit</fullName>
    </alternativeName>
</protein>
<dbReference type="AlphaFoldDB" id="A0AAX4J977"/>
<dbReference type="PANTHER" id="PTHR45942">
    <property type="entry name" value="PROTEIN PHOSPATASE 3 REGULATORY SUBUNIT B ALPHA ISOFORM TYPE 1"/>
    <property type="match status" value="1"/>
</dbReference>
<dbReference type="InterPro" id="IPR002048">
    <property type="entry name" value="EF_hand_dom"/>
</dbReference>
<organism evidence="9 10">
    <name type="scientific">Vairimorpha necatrix</name>
    <dbReference type="NCBI Taxonomy" id="6039"/>
    <lineage>
        <taxon>Eukaryota</taxon>
        <taxon>Fungi</taxon>
        <taxon>Fungi incertae sedis</taxon>
        <taxon>Microsporidia</taxon>
        <taxon>Nosematidae</taxon>
        <taxon>Vairimorpha</taxon>
    </lineage>
</organism>
<name>A0AAX4J977_9MICR</name>
<evidence type="ECO:0000256" key="4">
    <source>
        <dbReference type="ARBA" id="ARBA00023792"/>
    </source>
</evidence>
<gene>
    <name evidence="9" type="ORF">VNE69_02013</name>
</gene>
<evidence type="ECO:0000313" key="9">
    <source>
        <dbReference type="EMBL" id="WUR02486.1"/>
    </source>
</evidence>
<dbReference type="SUPFAM" id="SSF47473">
    <property type="entry name" value="EF-hand"/>
    <property type="match status" value="1"/>
</dbReference>
<keyword evidence="10" id="KW-1185">Reference proteome</keyword>
<evidence type="ECO:0000259" key="8">
    <source>
        <dbReference type="PROSITE" id="PS50222"/>
    </source>
</evidence>